<keyword evidence="4" id="KW-0863">Zinc-finger</keyword>
<comment type="subcellular location">
    <subcellularLocation>
        <location evidence="1">Nucleus</location>
        <location evidence="1">Nucleolus</location>
    </subcellularLocation>
</comment>
<dbReference type="GO" id="GO:0042790">
    <property type="term" value="P:nucleolar large rRNA transcription by RNA polymerase I"/>
    <property type="evidence" value="ECO:0007669"/>
    <property type="project" value="TreeGrafter"/>
</dbReference>
<proteinExistence type="inferred from homology"/>
<keyword evidence="5" id="KW-0862">Zinc</keyword>
<evidence type="ECO:0000256" key="6">
    <source>
        <dbReference type="ARBA" id="ARBA00023015"/>
    </source>
</evidence>
<dbReference type="GO" id="GO:0070860">
    <property type="term" value="C:RNA polymerase I core factor complex"/>
    <property type="evidence" value="ECO:0007669"/>
    <property type="project" value="InterPro"/>
</dbReference>
<accession>A0A1D1UKZ1</accession>
<keyword evidence="8" id="KW-0804">Transcription</keyword>
<evidence type="ECO:0000259" key="10">
    <source>
        <dbReference type="Pfam" id="PF20645"/>
    </source>
</evidence>
<dbReference type="Pfam" id="PF20645">
    <property type="entry name" value="Rrn7_cyclin_C"/>
    <property type="match status" value="1"/>
</dbReference>
<evidence type="ECO:0000256" key="5">
    <source>
        <dbReference type="ARBA" id="ARBA00022833"/>
    </source>
</evidence>
<name>A0A1D1UKZ1_RAMVA</name>
<feature type="domain" description="Rrn7/TAF1B C-terminal cyclin" evidence="10">
    <location>
        <begin position="190"/>
        <end position="326"/>
    </location>
</feature>
<comment type="caution">
    <text evidence="11">The sequence shown here is derived from an EMBL/GenBank/DDBJ whole genome shotgun (WGS) entry which is preliminary data.</text>
</comment>
<keyword evidence="9" id="KW-0539">Nucleus</keyword>
<evidence type="ECO:0000256" key="2">
    <source>
        <dbReference type="ARBA" id="ARBA00006899"/>
    </source>
</evidence>
<dbReference type="EMBL" id="BDGG01000001">
    <property type="protein sequence ID" value="GAU90111.1"/>
    <property type="molecule type" value="Genomic_DNA"/>
</dbReference>
<evidence type="ECO:0000256" key="8">
    <source>
        <dbReference type="ARBA" id="ARBA00023163"/>
    </source>
</evidence>
<evidence type="ECO:0000313" key="11">
    <source>
        <dbReference type="EMBL" id="GAU90111.1"/>
    </source>
</evidence>
<dbReference type="GO" id="GO:0008270">
    <property type="term" value="F:zinc ion binding"/>
    <property type="evidence" value="ECO:0007669"/>
    <property type="project" value="UniProtKB-KW"/>
</dbReference>
<dbReference type="Proteomes" id="UP000186922">
    <property type="component" value="Unassembled WGS sequence"/>
</dbReference>
<evidence type="ECO:0000256" key="9">
    <source>
        <dbReference type="ARBA" id="ARBA00023242"/>
    </source>
</evidence>
<dbReference type="PANTHER" id="PTHR31576">
    <property type="entry name" value="TATA BOX-BINDING PROTEIN-ASSOCIATED FACTOR RNA POLYMERASE I SUBUNIT B"/>
    <property type="match status" value="1"/>
</dbReference>
<protein>
    <recommendedName>
        <fullName evidence="10">Rrn7/TAF1B C-terminal cyclin domain-containing protein</fullName>
    </recommendedName>
</protein>
<dbReference type="InterPro" id="IPR048538">
    <property type="entry name" value="Rrn7_cyclin_C"/>
</dbReference>
<reference evidence="11 12" key="1">
    <citation type="journal article" date="2016" name="Nat. Commun.">
        <title>Extremotolerant tardigrade genome and improved radiotolerance of human cultured cells by tardigrade-unique protein.</title>
        <authorList>
            <person name="Hashimoto T."/>
            <person name="Horikawa D.D."/>
            <person name="Saito Y."/>
            <person name="Kuwahara H."/>
            <person name="Kozuka-Hata H."/>
            <person name="Shin-I T."/>
            <person name="Minakuchi Y."/>
            <person name="Ohishi K."/>
            <person name="Motoyama A."/>
            <person name="Aizu T."/>
            <person name="Enomoto A."/>
            <person name="Kondo K."/>
            <person name="Tanaka S."/>
            <person name="Hara Y."/>
            <person name="Koshikawa S."/>
            <person name="Sagara H."/>
            <person name="Miura T."/>
            <person name="Yokobori S."/>
            <person name="Miyagawa K."/>
            <person name="Suzuki Y."/>
            <person name="Kubo T."/>
            <person name="Oyama M."/>
            <person name="Kohara Y."/>
            <person name="Fujiyama A."/>
            <person name="Arakawa K."/>
            <person name="Katayama T."/>
            <person name="Toyoda A."/>
            <person name="Kunieda T."/>
        </authorList>
    </citation>
    <scope>NUCLEOTIDE SEQUENCE [LARGE SCALE GENOMIC DNA]</scope>
    <source>
        <strain evidence="11 12">YOKOZUNA-1</strain>
    </source>
</reference>
<keyword evidence="7" id="KW-0238">DNA-binding</keyword>
<keyword evidence="3" id="KW-0479">Metal-binding</keyword>
<keyword evidence="12" id="KW-1185">Reference proteome</keyword>
<keyword evidence="6" id="KW-0805">Transcription regulation</keyword>
<dbReference type="GO" id="GO:0001164">
    <property type="term" value="F:RNA polymerase I core promoter sequence-specific DNA binding"/>
    <property type="evidence" value="ECO:0007669"/>
    <property type="project" value="InterPro"/>
</dbReference>
<dbReference type="OrthoDB" id="10069252at2759"/>
<dbReference type="InterPro" id="IPR033599">
    <property type="entry name" value="TAF1B/Rrn7"/>
</dbReference>
<dbReference type="AlphaFoldDB" id="A0A1D1UKZ1"/>
<evidence type="ECO:0000256" key="1">
    <source>
        <dbReference type="ARBA" id="ARBA00004604"/>
    </source>
</evidence>
<evidence type="ECO:0000256" key="7">
    <source>
        <dbReference type="ARBA" id="ARBA00023125"/>
    </source>
</evidence>
<evidence type="ECO:0000313" key="12">
    <source>
        <dbReference type="Proteomes" id="UP000186922"/>
    </source>
</evidence>
<gene>
    <name evidence="11" type="primary">RvY_02577-1</name>
    <name evidence="11" type="synonym">RvY_02577.1</name>
    <name evidence="11" type="ORF">RvY_02577</name>
</gene>
<organism evidence="11 12">
    <name type="scientific">Ramazzottius varieornatus</name>
    <name type="common">Water bear</name>
    <name type="synonym">Tardigrade</name>
    <dbReference type="NCBI Taxonomy" id="947166"/>
    <lineage>
        <taxon>Eukaryota</taxon>
        <taxon>Metazoa</taxon>
        <taxon>Ecdysozoa</taxon>
        <taxon>Tardigrada</taxon>
        <taxon>Eutardigrada</taxon>
        <taxon>Parachela</taxon>
        <taxon>Hypsibioidea</taxon>
        <taxon>Ramazzottiidae</taxon>
        <taxon>Ramazzottius</taxon>
    </lineage>
</organism>
<dbReference type="PANTHER" id="PTHR31576:SF2">
    <property type="entry name" value="TATA BOX-BINDING PROTEIN-ASSOCIATED FACTOR RNA POLYMERASE I SUBUNIT B"/>
    <property type="match status" value="1"/>
</dbReference>
<evidence type="ECO:0000256" key="3">
    <source>
        <dbReference type="ARBA" id="ARBA00022723"/>
    </source>
</evidence>
<comment type="similarity">
    <text evidence="2">Belongs to the RRN7/TAF1B family.</text>
</comment>
<sequence>MMVADFVFRKQIEWMMENTSVCDDFNDGAQKIWFSYLSHYMPDLKNGVERELGGSEYWHLAFPRVELPVLLNCSRKDLKSRLQELRRKKAPTATGGNETTNRFNIDYSDLQLNIIHGNFKHFRPTCPSLIAVLAIALHVCQEEILLSDLLRWVRLLKLPLIDMLPDRASASPAKLYGLIENSRTLDGISHYAELEKNVTWMASVLLGKSLTELPGIPVAPIVERFIEELNSPSEMIPFVISVAEKSEISEYHIRTGSVKRISSAYKRGKNVESPVMSCIFHVLRILFVLDDSTENRVSQFISNLQDMIPATPFFNFRVWHQHLMHRRAVLFRHTFLSRQNRNSAAHVNFTERNHIPSSVYELRRPPRGAIKNRQVATMYHDLRFRLQRDLPKPVNEGAQVFIDLPVPARPYRAHTEALSQHYPELAVDFSKHTIKHSLSEGIEGWVGPHERKREDILVEVAALQLARADAYKDMRLIRHFKNRDENRKVLVDEENLPRVVRDLIRTMADMIDQFPGYLVGNLVYLELAFFPQLDIRKNIQRARKAKITKTL</sequence>
<evidence type="ECO:0000256" key="4">
    <source>
        <dbReference type="ARBA" id="ARBA00022771"/>
    </source>
</evidence>